<sequence length="36" mass="3974">MLCIILSVCADYRLLHLGNFGVEPPIIHFISVSTNS</sequence>
<reference evidence="1" key="2">
    <citation type="journal article" date="2015" name="Data Brief">
        <title>Shoot transcriptome of the giant reed, Arundo donax.</title>
        <authorList>
            <person name="Barrero R.A."/>
            <person name="Guerrero F.D."/>
            <person name="Moolhuijzen P."/>
            <person name="Goolsby J.A."/>
            <person name="Tidwell J."/>
            <person name="Bellgard S.E."/>
            <person name="Bellgard M.I."/>
        </authorList>
    </citation>
    <scope>NUCLEOTIDE SEQUENCE</scope>
    <source>
        <tissue evidence="1">Shoot tissue taken approximately 20 cm above the soil surface</tissue>
    </source>
</reference>
<dbReference type="AlphaFoldDB" id="A0A0A9HAI2"/>
<evidence type="ECO:0000313" key="1">
    <source>
        <dbReference type="EMBL" id="JAE34160.1"/>
    </source>
</evidence>
<name>A0A0A9HAI2_ARUDO</name>
<reference evidence="1" key="1">
    <citation type="submission" date="2014-09" db="EMBL/GenBank/DDBJ databases">
        <authorList>
            <person name="Magalhaes I.L.F."/>
            <person name="Oliveira U."/>
            <person name="Santos F.R."/>
            <person name="Vidigal T.H.D.A."/>
            <person name="Brescovit A.D."/>
            <person name="Santos A.J."/>
        </authorList>
    </citation>
    <scope>NUCLEOTIDE SEQUENCE</scope>
    <source>
        <tissue evidence="1">Shoot tissue taken approximately 20 cm above the soil surface</tissue>
    </source>
</reference>
<dbReference type="EMBL" id="GBRH01163736">
    <property type="protein sequence ID" value="JAE34160.1"/>
    <property type="molecule type" value="Transcribed_RNA"/>
</dbReference>
<proteinExistence type="predicted"/>
<protein>
    <submittedName>
        <fullName evidence="1">Uncharacterized protein</fullName>
    </submittedName>
</protein>
<organism evidence="1">
    <name type="scientific">Arundo donax</name>
    <name type="common">Giant reed</name>
    <name type="synonym">Donax arundinaceus</name>
    <dbReference type="NCBI Taxonomy" id="35708"/>
    <lineage>
        <taxon>Eukaryota</taxon>
        <taxon>Viridiplantae</taxon>
        <taxon>Streptophyta</taxon>
        <taxon>Embryophyta</taxon>
        <taxon>Tracheophyta</taxon>
        <taxon>Spermatophyta</taxon>
        <taxon>Magnoliopsida</taxon>
        <taxon>Liliopsida</taxon>
        <taxon>Poales</taxon>
        <taxon>Poaceae</taxon>
        <taxon>PACMAD clade</taxon>
        <taxon>Arundinoideae</taxon>
        <taxon>Arundineae</taxon>
        <taxon>Arundo</taxon>
    </lineage>
</organism>
<accession>A0A0A9HAI2</accession>